<comment type="caution">
    <text evidence="2">The sequence shown here is derived from an EMBL/GenBank/DDBJ whole genome shotgun (WGS) entry which is preliminary data.</text>
</comment>
<sequence length="485" mass="53402">MLLPAPTTAAEAATARLAASALARDGAAADLLAWFDELRSRSYTEVEQIPLDELTGWSTDPASGNIVHDSGRFFVVEGLDVHVPGGPVPRWRQPIINQPETGVLGILVKEFDGVPHLLMQAKVEPGNCNGLQLSPTVQATRSNYTGAHRGRGVPYLEHFTDPAAGAVLADVRQSEQGAWFHQKRNRNMVVEARGEVPVLDGFRWFTLGQVHQLLAADDLVNMDTRTVLSCLPFTGRGVRRAVGSGGDWFRDALLRSCVADEGSRHPDEEVLSWITRARSATDVQTRRIPLAEVDGWRRVDGRIRHDSGRFFDVMGVRVRARGREVDSWTQPMIEAPGPGVVALVVRRIGGVLHALMHGRVEPGFVDVVELAPTVQCKPENYSVLTPAARPPFLDLVLAAAPEDVRFDAVHSEEGGRFYHTRNRYLVVEVPPERELEHPDFRWLTLDQLAGLLRHSHYLNVQARSLVACLHSLICAPAAPTPEVSP</sequence>
<dbReference type="Proteomes" id="UP000186040">
    <property type="component" value="Unassembled WGS sequence"/>
</dbReference>
<feature type="domain" description="dTDP-4-dehydro-6-deoxy-alpha-D-glucopyranose 2,3-dehydratase" evidence="1">
    <location>
        <begin position="268"/>
        <end position="469"/>
    </location>
</feature>
<accession>A0A1Q9LTG0</accession>
<dbReference type="OrthoDB" id="9814961at2"/>
<dbReference type="EMBL" id="MKQR01000002">
    <property type="protein sequence ID" value="OLR95310.1"/>
    <property type="molecule type" value="Genomic_DNA"/>
</dbReference>
<protein>
    <submittedName>
        <fullName evidence="2">NDP-hexose 2,3-dehydratase</fullName>
    </submittedName>
</protein>
<dbReference type="InterPro" id="IPR038153">
    <property type="entry name" value="EvaA-like_sf"/>
</dbReference>
<dbReference type="InterPro" id="IPR005212">
    <property type="entry name" value="EvaA-like"/>
</dbReference>
<proteinExistence type="predicted"/>
<evidence type="ECO:0000259" key="1">
    <source>
        <dbReference type="Pfam" id="PF03559"/>
    </source>
</evidence>
<organism evidence="2 3">
    <name type="scientific">Actinokineospora bangkokensis</name>
    <dbReference type="NCBI Taxonomy" id="1193682"/>
    <lineage>
        <taxon>Bacteria</taxon>
        <taxon>Bacillati</taxon>
        <taxon>Actinomycetota</taxon>
        <taxon>Actinomycetes</taxon>
        <taxon>Pseudonocardiales</taxon>
        <taxon>Pseudonocardiaceae</taxon>
        <taxon>Actinokineospora</taxon>
    </lineage>
</organism>
<keyword evidence="3" id="KW-1185">Reference proteome</keyword>
<dbReference type="Pfam" id="PF03559">
    <property type="entry name" value="Hexose_dehydrat"/>
    <property type="match status" value="2"/>
</dbReference>
<dbReference type="RefSeq" id="WP_075972746.1">
    <property type="nucleotide sequence ID" value="NZ_MKQR01000002.1"/>
</dbReference>
<feature type="domain" description="dTDP-4-dehydro-6-deoxy-alpha-D-glucopyranose 2,3-dehydratase" evidence="1">
    <location>
        <begin position="29"/>
        <end position="231"/>
    </location>
</feature>
<name>A0A1Q9LTG0_9PSEU</name>
<dbReference type="AlphaFoldDB" id="A0A1Q9LTG0"/>
<gene>
    <name evidence="2" type="ORF">BJP25_05945</name>
</gene>
<dbReference type="STRING" id="1193682.BJP25_05945"/>
<dbReference type="Gene3D" id="3.90.79.40">
    <property type="entry name" value="EvaA sugar 2,3-dehydratase subunit"/>
    <property type="match status" value="2"/>
</dbReference>
<evidence type="ECO:0000313" key="3">
    <source>
        <dbReference type="Proteomes" id="UP000186040"/>
    </source>
</evidence>
<reference evidence="2 3" key="1">
    <citation type="submission" date="2016-10" db="EMBL/GenBank/DDBJ databases">
        <title>The Draft Genome Sequence of Actinokineospora bangkokensis 44EHWT reveals the biosynthetic pathway of antifungal compounds Thailandins with unusual extender unit butylmalonyl-CoA.</title>
        <authorList>
            <person name="Greule A."/>
            <person name="Intra B."/>
            <person name="Flemming S."/>
            <person name="Rommel M.G."/>
            <person name="Panbangred W."/>
            <person name="Bechthold A."/>
        </authorList>
    </citation>
    <scope>NUCLEOTIDE SEQUENCE [LARGE SCALE GENOMIC DNA]</scope>
    <source>
        <strain evidence="2 3">44EHW</strain>
    </source>
</reference>
<evidence type="ECO:0000313" key="2">
    <source>
        <dbReference type="EMBL" id="OLR95310.1"/>
    </source>
</evidence>
<dbReference type="GO" id="GO:0016829">
    <property type="term" value="F:lyase activity"/>
    <property type="evidence" value="ECO:0007669"/>
    <property type="project" value="InterPro"/>
</dbReference>